<evidence type="ECO:0000313" key="1">
    <source>
        <dbReference type="EMBL" id="MDN3566358.1"/>
    </source>
</evidence>
<dbReference type="EMBL" id="JAUFPN010000170">
    <property type="protein sequence ID" value="MDN3566358.1"/>
    <property type="molecule type" value="Genomic_DNA"/>
</dbReference>
<name>A0ABT8A9Q0_9PROT</name>
<dbReference type="RefSeq" id="WP_290318277.1">
    <property type="nucleotide sequence ID" value="NZ_JAUFPN010000170.1"/>
</dbReference>
<evidence type="ECO:0008006" key="3">
    <source>
        <dbReference type="Google" id="ProtNLM"/>
    </source>
</evidence>
<comment type="caution">
    <text evidence="1">The sequence shown here is derived from an EMBL/GenBank/DDBJ whole genome shotgun (WGS) entry which is preliminary data.</text>
</comment>
<gene>
    <name evidence="1" type="ORF">QWZ14_18455</name>
</gene>
<sequence>MQPPMDPEEADFSGGMGGPGAEDFANGAATLAAAMVREAQALAATAAALRQAAAISPGDPNGGPLSDIRRQRVALAAAGEAAMKAALLLDAAEITGGGGNPAGLADRIAAAARRGGTLPGVLAALIRAAALARGTDDGAARIAAATIAQTLAELLGRAR</sequence>
<protein>
    <recommendedName>
        <fullName evidence="3">Cyclodeaminase/cyclohydrolase domain-containing protein</fullName>
    </recommendedName>
</protein>
<dbReference type="Proteomes" id="UP001529369">
    <property type="component" value="Unassembled WGS sequence"/>
</dbReference>
<keyword evidence="2" id="KW-1185">Reference proteome</keyword>
<organism evidence="1 2">
    <name type="scientific">Paeniroseomonas aquatica</name>
    <dbReference type="NCBI Taxonomy" id="373043"/>
    <lineage>
        <taxon>Bacteria</taxon>
        <taxon>Pseudomonadati</taxon>
        <taxon>Pseudomonadota</taxon>
        <taxon>Alphaproteobacteria</taxon>
        <taxon>Acetobacterales</taxon>
        <taxon>Acetobacteraceae</taxon>
        <taxon>Paeniroseomonas</taxon>
    </lineage>
</organism>
<evidence type="ECO:0000313" key="2">
    <source>
        <dbReference type="Proteomes" id="UP001529369"/>
    </source>
</evidence>
<reference evidence="2" key="1">
    <citation type="journal article" date="2019" name="Int. J. Syst. Evol. Microbiol.">
        <title>The Global Catalogue of Microorganisms (GCM) 10K type strain sequencing project: providing services to taxonomists for standard genome sequencing and annotation.</title>
        <authorList>
            <consortium name="The Broad Institute Genomics Platform"/>
            <consortium name="The Broad Institute Genome Sequencing Center for Infectious Disease"/>
            <person name="Wu L."/>
            <person name="Ma J."/>
        </authorList>
    </citation>
    <scope>NUCLEOTIDE SEQUENCE [LARGE SCALE GENOMIC DNA]</scope>
    <source>
        <strain evidence="2">CECT 7131</strain>
    </source>
</reference>
<proteinExistence type="predicted"/>
<accession>A0ABT8A9Q0</accession>